<evidence type="ECO:0000313" key="5">
    <source>
        <dbReference type="EMBL" id="MEQ2425711.1"/>
    </source>
</evidence>
<feature type="signal peptide" evidence="3">
    <location>
        <begin position="1"/>
        <end position="25"/>
    </location>
</feature>
<evidence type="ECO:0000256" key="1">
    <source>
        <dbReference type="ARBA" id="ARBA00004196"/>
    </source>
</evidence>
<evidence type="ECO:0000313" key="6">
    <source>
        <dbReference type="Proteomes" id="UP001454086"/>
    </source>
</evidence>
<dbReference type="InterPro" id="IPR028082">
    <property type="entry name" value="Peripla_BP_I"/>
</dbReference>
<feature type="domain" description="Periplasmic binding protein" evidence="4">
    <location>
        <begin position="69"/>
        <end position="315"/>
    </location>
</feature>
<evidence type="ECO:0000256" key="3">
    <source>
        <dbReference type="SAM" id="SignalP"/>
    </source>
</evidence>
<dbReference type="PANTHER" id="PTHR30036:SF7">
    <property type="entry name" value="ABC TRANSPORTER PERIPLASMIC-BINDING PROTEIN YPHF"/>
    <property type="match status" value="1"/>
</dbReference>
<dbReference type="InterPro" id="IPR050555">
    <property type="entry name" value="Bact_Solute-Bind_Prot2"/>
</dbReference>
<dbReference type="SUPFAM" id="SSF53822">
    <property type="entry name" value="Periplasmic binding protein-like I"/>
    <property type="match status" value="1"/>
</dbReference>
<dbReference type="RefSeq" id="WP_025487240.1">
    <property type="nucleotide sequence ID" value="NZ_JBBMFM010000039.1"/>
</dbReference>
<comment type="subcellular location">
    <subcellularLocation>
        <location evidence="1">Cell envelope</location>
    </subcellularLocation>
</comment>
<dbReference type="PROSITE" id="PS51257">
    <property type="entry name" value="PROKAR_LIPOPROTEIN"/>
    <property type="match status" value="1"/>
</dbReference>
<protein>
    <submittedName>
        <fullName evidence="5">Substrate-binding domain-containing protein</fullName>
    </submittedName>
</protein>
<keyword evidence="6" id="KW-1185">Reference proteome</keyword>
<evidence type="ECO:0000256" key="2">
    <source>
        <dbReference type="ARBA" id="ARBA00007639"/>
    </source>
</evidence>
<reference evidence="5 6" key="1">
    <citation type="submission" date="2024-03" db="EMBL/GenBank/DDBJ databases">
        <title>Human intestinal bacterial collection.</title>
        <authorList>
            <person name="Pauvert C."/>
            <person name="Hitch T.C.A."/>
            <person name="Clavel T."/>
        </authorList>
    </citation>
    <scope>NUCLEOTIDE SEQUENCE [LARGE SCALE GENOMIC DNA]</scope>
    <source>
        <strain evidence="5 6">CLA-SR-H021</strain>
    </source>
</reference>
<proteinExistence type="inferred from homology"/>
<sequence length="347" mass="36770">MKRGNKVYRKQIGTLLLAATMTAAAMLTGCQGTTKADTTAAEQTGTSAAQAESSGEDKLVVYFSSGMAGGAAWGQAEKGFNDACAELGWEGHYLAPQTPGNTQDMVNNTETALTNGADIILIVLTQEDAAEDVMNRAVEQGVTLIGIATDNDIPAAYIGTDPVNLGYSVAEALIQAMGDKPIKVLTMQSNLTMEQQNDQVAAFEEKLKELRPDAIVADKTECMSNAATAQDKISASYLADPDINCMVSFDSYAGLGGAAFVQENGLQDSFCVVGIDDAPEILRCVQDGSMVCTVAQHWYNVGYDGAYLAKAVRDGGQYERGNDSGTTTLFIDDIDGWVKERGIDMGE</sequence>
<dbReference type="PANTHER" id="PTHR30036">
    <property type="entry name" value="D-XYLOSE-BINDING PERIPLASMIC PROTEIN"/>
    <property type="match status" value="1"/>
</dbReference>
<keyword evidence="3" id="KW-0732">Signal</keyword>
<dbReference type="Gene3D" id="3.40.50.2300">
    <property type="match status" value="2"/>
</dbReference>
<comment type="caution">
    <text evidence="5">The sequence shown here is derived from an EMBL/GenBank/DDBJ whole genome shotgun (WGS) entry which is preliminary data.</text>
</comment>
<feature type="chain" id="PRO_5046160558" evidence="3">
    <location>
        <begin position="26"/>
        <end position="347"/>
    </location>
</feature>
<dbReference type="Pfam" id="PF13407">
    <property type="entry name" value="Peripla_BP_4"/>
    <property type="match status" value="1"/>
</dbReference>
<comment type="similarity">
    <text evidence="2">Belongs to the bacterial solute-binding protein 2 family.</text>
</comment>
<name>A0ABV1D5Q7_9FIRM</name>
<dbReference type="Proteomes" id="UP001454086">
    <property type="component" value="Unassembled WGS sequence"/>
</dbReference>
<organism evidence="5 6">
    <name type="scientific">Enterocloster hominis</name>
    <name type="common">ex Hitch et al. 2024</name>
    <dbReference type="NCBI Taxonomy" id="1917870"/>
    <lineage>
        <taxon>Bacteria</taxon>
        <taxon>Bacillati</taxon>
        <taxon>Bacillota</taxon>
        <taxon>Clostridia</taxon>
        <taxon>Lachnospirales</taxon>
        <taxon>Lachnospiraceae</taxon>
        <taxon>Enterocloster</taxon>
    </lineage>
</organism>
<dbReference type="InterPro" id="IPR025997">
    <property type="entry name" value="SBP_2_dom"/>
</dbReference>
<evidence type="ECO:0000259" key="4">
    <source>
        <dbReference type="Pfam" id="PF13407"/>
    </source>
</evidence>
<gene>
    <name evidence="5" type="ORF">WMQ36_12045</name>
</gene>
<accession>A0ABV1D5Q7</accession>
<dbReference type="EMBL" id="JBBMFM010000039">
    <property type="protein sequence ID" value="MEQ2425711.1"/>
    <property type="molecule type" value="Genomic_DNA"/>
</dbReference>